<dbReference type="InterPro" id="IPR002223">
    <property type="entry name" value="Kunitz_BPTI"/>
</dbReference>
<sequence length="85" mass="9878">MQLWVSPSLLLLFLCQELRSELRQGKAVSANVCKLRLENGLCRGWILCFYNWRTYECEVFYYGGCNGNGNNFLRKEACEKACKNI</sequence>
<dbReference type="Proteomes" id="UP000694561">
    <property type="component" value="Unplaced"/>
</dbReference>
<keyword evidence="5" id="KW-1185">Reference proteome</keyword>
<reference evidence="4" key="1">
    <citation type="submission" date="2025-08" db="UniProtKB">
        <authorList>
            <consortium name="Ensembl"/>
        </authorList>
    </citation>
    <scope>IDENTIFICATION</scope>
</reference>
<keyword evidence="1" id="KW-1015">Disulfide bond</keyword>
<dbReference type="PANTHER" id="PTHR10083">
    <property type="entry name" value="KUNITZ-TYPE PROTEASE INHIBITOR-RELATED"/>
    <property type="match status" value="1"/>
</dbReference>
<dbReference type="SUPFAM" id="SSF57362">
    <property type="entry name" value="BPTI-like"/>
    <property type="match status" value="1"/>
</dbReference>
<dbReference type="InterPro" id="IPR020901">
    <property type="entry name" value="Prtase_inh_Kunz-CS"/>
</dbReference>
<dbReference type="InterPro" id="IPR050098">
    <property type="entry name" value="TFPI/VKTCI-like"/>
</dbReference>
<dbReference type="PRINTS" id="PR00759">
    <property type="entry name" value="BASICPTASE"/>
</dbReference>
<dbReference type="PANTHER" id="PTHR10083:SF374">
    <property type="entry name" value="BPTI_KUNITZ INHIBITOR DOMAIN-CONTAINING PROTEIN"/>
    <property type="match status" value="1"/>
</dbReference>
<dbReference type="GO" id="GO:0004867">
    <property type="term" value="F:serine-type endopeptidase inhibitor activity"/>
    <property type="evidence" value="ECO:0007669"/>
    <property type="project" value="InterPro"/>
</dbReference>
<proteinExistence type="predicted"/>
<dbReference type="AlphaFoldDB" id="A0A8C6AR54"/>
<name>A0A8C6AR54_MONMO</name>
<dbReference type="SMART" id="SM00131">
    <property type="entry name" value="KU"/>
    <property type="match status" value="1"/>
</dbReference>
<protein>
    <submittedName>
        <fullName evidence="4">Serine peptidase inhibitor, Kunitz type 3</fullName>
    </submittedName>
</protein>
<dbReference type="Gene3D" id="4.10.410.10">
    <property type="entry name" value="Pancreatic trypsin inhibitor Kunitz domain"/>
    <property type="match status" value="1"/>
</dbReference>
<evidence type="ECO:0000256" key="1">
    <source>
        <dbReference type="ARBA" id="ARBA00023157"/>
    </source>
</evidence>
<keyword evidence="2" id="KW-0732">Signal</keyword>
<organism evidence="4 5">
    <name type="scientific">Monodon monoceros</name>
    <name type="common">Narwhal</name>
    <name type="synonym">Ceratodon monodon</name>
    <dbReference type="NCBI Taxonomy" id="40151"/>
    <lineage>
        <taxon>Eukaryota</taxon>
        <taxon>Metazoa</taxon>
        <taxon>Chordata</taxon>
        <taxon>Craniata</taxon>
        <taxon>Vertebrata</taxon>
        <taxon>Euteleostomi</taxon>
        <taxon>Mammalia</taxon>
        <taxon>Eutheria</taxon>
        <taxon>Laurasiatheria</taxon>
        <taxon>Artiodactyla</taxon>
        <taxon>Whippomorpha</taxon>
        <taxon>Cetacea</taxon>
        <taxon>Odontoceti</taxon>
        <taxon>Monodontidae</taxon>
        <taxon>Monodon</taxon>
    </lineage>
</organism>
<dbReference type="GO" id="GO:0005615">
    <property type="term" value="C:extracellular space"/>
    <property type="evidence" value="ECO:0007669"/>
    <property type="project" value="TreeGrafter"/>
</dbReference>
<evidence type="ECO:0000313" key="5">
    <source>
        <dbReference type="Proteomes" id="UP000694561"/>
    </source>
</evidence>
<feature type="domain" description="BPTI/Kunitz inhibitor" evidence="3">
    <location>
        <begin position="33"/>
        <end position="82"/>
    </location>
</feature>
<dbReference type="Pfam" id="PF00014">
    <property type="entry name" value="Kunitz_BPTI"/>
    <property type="match status" value="1"/>
</dbReference>
<dbReference type="Ensembl" id="ENSMMNT00015005854.1">
    <property type="protein sequence ID" value="ENSMMNP00015005334.1"/>
    <property type="gene ID" value="ENSMMNG00015004033.1"/>
</dbReference>
<dbReference type="PROSITE" id="PS00280">
    <property type="entry name" value="BPTI_KUNITZ_1"/>
    <property type="match status" value="1"/>
</dbReference>
<gene>
    <name evidence="4" type="primary">SPINT3</name>
</gene>
<dbReference type="PROSITE" id="PS50279">
    <property type="entry name" value="BPTI_KUNITZ_2"/>
    <property type="match status" value="1"/>
</dbReference>
<dbReference type="InterPro" id="IPR036880">
    <property type="entry name" value="Kunitz_BPTI_sf"/>
</dbReference>
<evidence type="ECO:0000313" key="4">
    <source>
        <dbReference type="Ensembl" id="ENSMMNP00015005334.1"/>
    </source>
</evidence>
<accession>A0A8C6AR54</accession>
<evidence type="ECO:0000256" key="2">
    <source>
        <dbReference type="SAM" id="SignalP"/>
    </source>
</evidence>
<reference evidence="4" key="2">
    <citation type="submission" date="2025-09" db="UniProtKB">
        <authorList>
            <consortium name="Ensembl"/>
        </authorList>
    </citation>
    <scope>IDENTIFICATION</scope>
</reference>
<feature type="chain" id="PRO_5034812192" evidence="2">
    <location>
        <begin position="21"/>
        <end position="85"/>
    </location>
</feature>
<evidence type="ECO:0000259" key="3">
    <source>
        <dbReference type="PROSITE" id="PS50279"/>
    </source>
</evidence>
<dbReference type="GeneTree" id="ENSGT00940000163688"/>
<feature type="signal peptide" evidence="2">
    <location>
        <begin position="1"/>
        <end position="20"/>
    </location>
</feature>